<accession>A0ABU3XNB9</accession>
<dbReference type="PANTHER" id="PTHR48079">
    <property type="entry name" value="PROTEIN YEEZ"/>
    <property type="match status" value="1"/>
</dbReference>
<name>A0ABU3XNB9_9GAMM</name>
<dbReference type="SUPFAM" id="SSF51735">
    <property type="entry name" value="NAD(P)-binding Rossmann-fold domains"/>
    <property type="match status" value="1"/>
</dbReference>
<feature type="domain" description="NAD-dependent epimerase/dehydratase" evidence="1">
    <location>
        <begin position="5"/>
        <end position="226"/>
    </location>
</feature>
<comment type="caution">
    <text evidence="2">The sequence shown here is derived from an EMBL/GenBank/DDBJ whole genome shotgun (WGS) entry which is preliminary data.</text>
</comment>
<keyword evidence="3" id="KW-1185">Reference proteome</keyword>
<dbReference type="CDD" id="cd05232">
    <property type="entry name" value="UDP_G4E_4_SDR_e"/>
    <property type="match status" value="1"/>
</dbReference>
<dbReference type="Proteomes" id="UP001273935">
    <property type="component" value="Unassembled WGS sequence"/>
</dbReference>
<dbReference type="PANTHER" id="PTHR48079:SF6">
    <property type="entry name" value="NAD(P)-BINDING DOMAIN-CONTAINING PROTEIN-RELATED"/>
    <property type="match status" value="1"/>
</dbReference>
<evidence type="ECO:0000313" key="2">
    <source>
        <dbReference type="EMBL" id="MDV3439440.1"/>
    </source>
</evidence>
<protein>
    <submittedName>
        <fullName evidence="2">SDR family oxidoreductase</fullName>
    </submittedName>
</protein>
<reference evidence="2 3" key="1">
    <citation type="submission" date="2023-10" db="EMBL/GenBank/DDBJ databases">
        <title>Pseudomonas otitidis isolated from a paediatric patient with cystic fibrosis in Chile.</title>
        <authorList>
            <person name="Amsteins-Romero L."/>
            <person name="Opazo-Capurro A."/>
            <person name="Matus-Kohler M."/>
            <person name="Gonzalez-Rocha G."/>
        </authorList>
    </citation>
    <scope>NUCLEOTIDE SEQUENCE [LARGE SCALE GENOMIC DNA]</scope>
    <source>
        <strain evidence="2 3">P-714</strain>
    </source>
</reference>
<organism evidence="2 3">
    <name type="scientific">Metapseudomonas otitidis</name>
    <dbReference type="NCBI Taxonomy" id="319939"/>
    <lineage>
        <taxon>Bacteria</taxon>
        <taxon>Pseudomonadati</taxon>
        <taxon>Pseudomonadota</taxon>
        <taxon>Gammaproteobacteria</taxon>
        <taxon>Pseudomonadales</taxon>
        <taxon>Pseudomonadaceae</taxon>
        <taxon>Metapseudomonas</taxon>
    </lineage>
</organism>
<dbReference type="Pfam" id="PF01370">
    <property type="entry name" value="Epimerase"/>
    <property type="match status" value="1"/>
</dbReference>
<sequence>MVELFITGASGFLGKSLVPYFASRSGYSVRAIYRSTQSIAKVENCQNISVSDIVTDDFAEMLVGVDCVIHSAARAHVMNESLDNAISAFRRVNVQGTLNVANAAVEAGVRRFIYISSIKVLGEETFDAPFNADSIPAPCDPYGVSKFEAEEALLGIARKAGMEVVIIRPPLMYGPGVKANFLALMKCLRWRLPLPLKAINNKRSLVSVDNLLDFISVCVEHPAAAGQAFLVSDGEDLSTPQLLSRLGRAMGKPATLYSVPESIIVAGANLLGRPAIARRLCGSLQVDIDKSRRLLGWTPPYNVDDSLSKVVRDFL</sequence>
<dbReference type="InterPro" id="IPR036291">
    <property type="entry name" value="NAD(P)-bd_dom_sf"/>
</dbReference>
<dbReference type="Gene3D" id="3.40.50.720">
    <property type="entry name" value="NAD(P)-binding Rossmann-like Domain"/>
    <property type="match status" value="1"/>
</dbReference>
<evidence type="ECO:0000259" key="1">
    <source>
        <dbReference type="Pfam" id="PF01370"/>
    </source>
</evidence>
<dbReference type="RefSeq" id="WP_317233682.1">
    <property type="nucleotide sequence ID" value="NZ_JAWJUL010000024.1"/>
</dbReference>
<dbReference type="InterPro" id="IPR001509">
    <property type="entry name" value="Epimerase_deHydtase"/>
</dbReference>
<dbReference type="InterPro" id="IPR051783">
    <property type="entry name" value="NAD(P)-dependent_oxidoreduct"/>
</dbReference>
<evidence type="ECO:0000313" key="3">
    <source>
        <dbReference type="Proteomes" id="UP001273935"/>
    </source>
</evidence>
<dbReference type="EMBL" id="JAWJUL010000024">
    <property type="protein sequence ID" value="MDV3439440.1"/>
    <property type="molecule type" value="Genomic_DNA"/>
</dbReference>
<proteinExistence type="predicted"/>
<gene>
    <name evidence="2" type="ORF">R0G64_08395</name>
</gene>